<sequence>MEEELQKRNTDCVYFLASPLTCKKGLDCEYRHNEIARLNPRDCWYWLAGNCINPRCGFRHPPLDAHVTEAPSESVSLPCQSSIPVNKTSIPCYFYFNGFCSRGDRCSFLHGPDGIAPNGKSSKSASAVTDSLLSENKTSAGDGTGSPPTEIRPNPSEAPLKLAVDVRVQPKGHLLQSAPKRIPERRASPQISLSEGETVAVVKSDSMVAAEGFMKTKSHLYTDWSSDEHADDHVEPEERLESSPGFDVLVDNENRAENLGFEDDSEYLLATNREHRELNGHFLGYDFEGPIEYDPMYPESEPHEGETYNVHYYLDNEHILDKVREYPGRARERILDSMLSRKRKLFPMKVSVDDCNADLRDYLRKRRVVDGHSIVHSTRRHESSRLMGRIQGRHRGLLLHGRLASEFGKNYIESHGHKGTLPNGANQHGWARHSKSNILRQHHKGKRLLKRKSHLSAISRKPFSSERRSSQTETAFTGPKSLAEIKEEKKKAEESGGHFGKVGHLSRTLTDFQGPKPLSEILKEKRRPGTDFEKVFRLPFISVTCKDIEPSITATLFSLLPRDYGPDGLKFQL</sequence>
<proteinExistence type="predicted"/>
<organism evidence="1 2">
    <name type="scientific">Citrus sinensis</name>
    <name type="common">Sweet orange</name>
    <name type="synonym">Citrus aurantium var. sinensis</name>
    <dbReference type="NCBI Taxonomy" id="2711"/>
    <lineage>
        <taxon>Eukaryota</taxon>
        <taxon>Viridiplantae</taxon>
        <taxon>Streptophyta</taxon>
        <taxon>Embryophyta</taxon>
        <taxon>Tracheophyta</taxon>
        <taxon>Spermatophyta</taxon>
        <taxon>Magnoliopsida</taxon>
        <taxon>eudicotyledons</taxon>
        <taxon>Gunneridae</taxon>
        <taxon>Pentapetalae</taxon>
        <taxon>rosids</taxon>
        <taxon>malvids</taxon>
        <taxon>Sapindales</taxon>
        <taxon>Rutaceae</taxon>
        <taxon>Aurantioideae</taxon>
        <taxon>Citrus</taxon>
    </lineage>
</organism>
<evidence type="ECO:0000313" key="1">
    <source>
        <dbReference type="EMBL" id="KAH9800302.1"/>
    </source>
</evidence>
<name>A0ACB8NQY5_CITSI</name>
<dbReference type="EMBL" id="CM039170">
    <property type="protein sequence ID" value="KAH9800302.1"/>
    <property type="molecule type" value="Genomic_DNA"/>
</dbReference>
<evidence type="ECO:0000313" key="2">
    <source>
        <dbReference type="Proteomes" id="UP000829398"/>
    </source>
</evidence>
<dbReference type="Proteomes" id="UP000829398">
    <property type="component" value="Chromosome 1"/>
</dbReference>
<comment type="caution">
    <text evidence="1">The sequence shown here is derived from an EMBL/GenBank/DDBJ whole genome shotgun (WGS) entry which is preliminary data.</text>
</comment>
<reference evidence="2" key="1">
    <citation type="journal article" date="2023" name="Hortic. Res.">
        <title>A chromosome-level phased genome enabling allele-level studies in sweet orange: a case study on citrus Huanglongbing tolerance.</title>
        <authorList>
            <person name="Wu B."/>
            <person name="Yu Q."/>
            <person name="Deng Z."/>
            <person name="Duan Y."/>
            <person name="Luo F."/>
            <person name="Gmitter F. Jr."/>
        </authorList>
    </citation>
    <scope>NUCLEOTIDE SEQUENCE [LARGE SCALE GENOMIC DNA]</scope>
    <source>
        <strain evidence="2">cv. Valencia</strain>
    </source>
</reference>
<accession>A0ACB8NQY5</accession>
<keyword evidence="2" id="KW-1185">Reference proteome</keyword>
<protein>
    <submittedName>
        <fullName evidence="1">Zinc finger CCCH domain-containing protein 34</fullName>
    </submittedName>
</protein>
<gene>
    <name evidence="1" type="ORF">KPL71_000608</name>
</gene>